<accession>A0A3S5CUU1</accession>
<comment type="caution">
    <text evidence="2">The sequence shown here is derived from an EMBL/GenBank/DDBJ whole genome shotgun (WGS) entry which is preliminary data.</text>
</comment>
<proteinExistence type="predicted"/>
<dbReference type="EMBL" id="CAAALY010261340">
    <property type="protein sequence ID" value="VEL39461.1"/>
    <property type="molecule type" value="Genomic_DNA"/>
</dbReference>
<evidence type="ECO:0000313" key="3">
    <source>
        <dbReference type="Proteomes" id="UP000784294"/>
    </source>
</evidence>
<keyword evidence="3" id="KW-1185">Reference proteome</keyword>
<dbReference type="AlphaFoldDB" id="A0A3S5CUU1"/>
<protein>
    <submittedName>
        <fullName evidence="2">Uncharacterized protein</fullName>
    </submittedName>
</protein>
<organism evidence="2 3">
    <name type="scientific">Protopolystoma xenopodis</name>
    <dbReference type="NCBI Taxonomy" id="117903"/>
    <lineage>
        <taxon>Eukaryota</taxon>
        <taxon>Metazoa</taxon>
        <taxon>Spiralia</taxon>
        <taxon>Lophotrochozoa</taxon>
        <taxon>Platyhelminthes</taxon>
        <taxon>Monogenea</taxon>
        <taxon>Polyopisthocotylea</taxon>
        <taxon>Polystomatidea</taxon>
        <taxon>Polystomatidae</taxon>
        <taxon>Protopolystoma</taxon>
    </lineage>
</organism>
<name>A0A3S5CUU1_9PLAT</name>
<gene>
    <name evidence="2" type="ORF">PXEA_LOCUS32901</name>
</gene>
<reference evidence="2" key="1">
    <citation type="submission" date="2018-11" db="EMBL/GenBank/DDBJ databases">
        <authorList>
            <consortium name="Pathogen Informatics"/>
        </authorList>
    </citation>
    <scope>NUCLEOTIDE SEQUENCE</scope>
</reference>
<dbReference type="Proteomes" id="UP000784294">
    <property type="component" value="Unassembled WGS sequence"/>
</dbReference>
<feature type="compositionally biased region" description="Basic and acidic residues" evidence="1">
    <location>
        <begin position="11"/>
        <end position="21"/>
    </location>
</feature>
<evidence type="ECO:0000256" key="1">
    <source>
        <dbReference type="SAM" id="MobiDB-lite"/>
    </source>
</evidence>
<evidence type="ECO:0000313" key="2">
    <source>
        <dbReference type="EMBL" id="VEL39461.1"/>
    </source>
</evidence>
<sequence length="101" mass="11257">MTIAETSLPPRSDDPRYESARGETRCVIPGWEARSAHISHRTACHARLFICSTPQLSVHLVTRLNVSLSCLDHSASVTPASAVCRRDYSPHRPTHTCRHLL</sequence>
<feature type="region of interest" description="Disordered" evidence="1">
    <location>
        <begin position="1"/>
        <end position="21"/>
    </location>
</feature>